<dbReference type="SFLD" id="SFLDS00003">
    <property type="entry name" value="Haloacid_Dehalogenase"/>
    <property type="match status" value="1"/>
</dbReference>
<dbReference type="Proteomes" id="UP000878956">
    <property type="component" value="Unassembled WGS sequence"/>
</dbReference>
<dbReference type="SFLD" id="SFLDG01140">
    <property type="entry name" value="C2.B:_Phosphomannomutase_and_P"/>
    <property type="match status" value="1"/>
</dbReference>
<dbReference type="SUPFAM" id="SSF56784">
    <property type="entry name" value="HAD-like"/>
    <property type="match status" value="1"/>
</dbReference>
<evidence type="ECO:0000313" key="5">
    <source>
        <dbReference type="EMBL" id="SJR83842.1"/>
    </source>
</evidence>
<dbReference type="OMA" id="WREAGNI"/>
<dbReference type="PATRIC" id="fig|1496.1373.peg.3755"/>
<dbReference type="GO" id="GO:0005829">
    <property type="term" value="C:cytosol"/>
    <property type="evidence" value="ECO:0007669"/>
    <property type="project" value="TreeGrafter"/>
</dbReference>
<keyword evidence="2" id="KW-0378">Hydrolase</keyword>
<dbReference type="EC" id="3.1.3.-" evidence="2 6"/>
<proteinExistence type="predicted"/>
<dbReference type="Gene3D" id="3.40.50.1000">
    <property type="entry name" value="HAD superfamily/HAD-like"/>
    <property type="match status" value="1"/>
</dbReference>
<accession>A0A031WGX9</accession>
<reference evidence="4" key="2">
    <citation type="journal article" date="2018" name="Genome Biol.">
        <title>SKESA: strategic k-mer extension for scrupulous assemblies.</title>
        <authorList>
            <person name="Souvorov A."/>
            <person name="Agarwala R."/>
            <person name="Lipman D.J."/>
        </authorList>
    </citation>
    <scope>NUCLEOTIDE SEQUENCE</scope>
    <source>
        <strain evidence="4">HN1000</strain>
    </source>
</reference>
<dbReference type="Gene3D" id="3.30.1240.10">
    <property type="match status" value="1"/>
</dbReference>
<dbReference type="InterPro" id="IPR036412">
    <property type="entry name" value="HAD-like_sf"/>
</dbReference>
<dbReference type="Proteomes" id="UP000189137">
    <property type="component" value="Unassembled WGS sequence"/>
</dbReference>
<evidence type="ECO:0000313" key="6">
    <source>
        <dbReference type="EMBL" id="VFD32723.1"/>
    </source>
</evidence>
<organism evidence="2">
    <name type="scientific">Clostridioides difficile</name>
    <name type="common">Peptoclostridium difficile</name>
    <dbReference type="NCBI Taxonomy" id="1496"/>
    <lineage>
        <taxon>Bacteria</taxon>
        <taxon>Bacillati</taxon>
        <taxon>Bacillota</taxon>
        <taxon>Clostridia</taxon>
        <taxon>Peptostreptococcales</taxon>
        <taxon>Peptostreptococcaceae</taxon>
        <taxon>Clostridioides</taxon>
    </lineage>
</organism>
<reference evidence="7 9" key="3">
    <citation type="submission" date="2019-04" db="EMBL/GenBank/DDBJ databases">
        <authorList>
            <consortium name="Pathogen Informatics"/>
        </authorList>
    </citation>
    <scope>NUCLEOTIDE SEQUENCE [LARGE SCALE GENOMIC DNA]</scope>
    <source>
        <strain evidence="10">clo34</strain>
        <strain evidence="6">Clo34</strain>
        <strain evidence="9">tl291</strain>
        <strain evidence="7">Tl291</strain>
        <strain evidence="5 8">VRECD0157</strain>
    </source>
</reference>
<evidence type="ECO:0000313" key="10">
    <source>
        <dbReference type="Proteomes" id="UP000411588"/>
    </source>
</evidence>
<reference evidence="2" key="1">
    <citation type="submission" date="2014-07" db="EMBL/GenBank/DDBJ databases">
        <authorList>
            <person name="Monot Marc"/>
        </authorList>
    </citation>
    <scope>NUCLEOTIDE SEQUENCE</scope>
    <source>
        <strain evidence="3">7032989</strain>
        <strain evidence="1">7032994</strain>
    </source>
</reference>
<dbReference type="InterPro" id="IPR023214">
    <property type="entry name" value="HAD_sf"/>
</dbReference>
<evidence type="ECO:0000313" key="1">
    <source>
        <dbReference type="EMBL" id="CDS86311.1"/>
    </source>
</evidence>
<dbReference type="NCBIfam" id="TIGR01484">
    <property type="entry name" value="HAD-SF-IIB"/>
    <property type="match status" value="1"/>
</dbReference>
<dbReference type="KEGG" id="pdf:CD630DERM_14100"/>
<evidence type="ECO:0000313" key="8">
    <source>
        <dbReference type="Proteomes" id="UP000189137"/>
    </source>
</evidence>
<dbReference type="SMR" id="A0A031WGX9"/>
<evidence type="ECO:0000313" key="7">
    <source>
        <dbReference type="EMBL" id="VHX96621.1"/>
    </source>
</evidence>
<dbReference type="GO" id="GO:0016791">
    <property type="term" value="F:phosphatase activity"/>
    <property type="evidence" value="ECO:0007669"/>
    <property type="project" value="UniProtKB-ARBA"/>
</dbReference>
<evidence type="ECO:0000313" key="3">
    <source>
        <dbReference type="EMBL" id="CDT20586.1"/>
    </source>
</evidence>
<dbReference type="EMBL" id="LK932392">
    <property type="protein sequence ID" value="CDS86311.1"/>
    <property type="molecule type" value="Genomic_DNA"/>
</dbReference>
<dbReference type="EMBL" id="CAAJVP010000002">
    <property type="protein sequence ID" value="VHX96621.1"/>
    <property type="molecule type" value="Genomic_DNA"/>
</dbReference>
<dbReference type="GO" id="GO:0000287">
    <property type="term" value="F:magnesium ion binding"/>
    <property type="evidence" value="ECO:0007669"/>
    <property type="project" value="TreeGrafter"/>
</dbReference>
<dbReference type="EMBL" id="CAADAN010000007">
    <property type="protein sequence ID" value="VFD32723.1"/>
    <property type="molecule type" value="Genomic_DNA"/>
</dbReference>
<name>A0A031WGX9_CLODI</name>
<dbReference type="Pfam" id="PF08282">
    <property type="entry name" value="Hydrolase_3"/>
    <property type="match status" value="1"/>
</dbReference>
<dbReference type="InterPro" id="IPR000150">
    <property type="entry name" value="Cof"/>
</dbReference>
<dbReference type="NCBIfam" id="TIGR00099">
    <property type="entry name" value="Cof-subfamily"/>
    <property type="match status" value="1"/>
</dbReference>
<reference evidence="4" key="4">
    <citation type="submission" date="2021-06" db="EMBL/GenBank/DDBJ databases">
        <authorList>
            <consortium name="NCBI Pathogen Detection Project"/>
        </authorList>
    </citation>
    <scope>NUCLEOTIDE SEQUENCE</scope>
    <source>
        <strain evidence="4">HN1000</strain>
    </source>
</reference>
<dbReference type="EMBL" id="LK933005">
    <property type="protein sequence ID" value="CDT20586.1"/>
    <property type="molecule type" value="Genomic_DNA"/>
</dbReference>
<dbReference type="Proteomes" id="UP000411588">
    <property type="component" value="Unassembled WGS sequence"/>
</dbReference>
<evidence type="ECO:0000313" key="2">
    <source>
        <dbReference type="EMBL" id="CDS86783.1"/>
    </source>
</evidence>
<dbReference type="PANTHER" id="PTHR10000:SF8">
    <property type="entry name" value="HAD SUPERFAMILY HYDROLASE-LIKE, TYPE 3"/>
    <property type="match status" value="1"/>
</dbReference>
<dbReference type="PANTHER" id="PTHR10000">
    <property type="entry name" value="PHOSPHOSERINE PHOSPHATASE"/>
    <property type="match status" value="1"/>
</dbReference>
<dbReference type="EMBL" id="FUPS01000001">
    <property type="protein sequence ID" value="SJR83842.1"/>
    <property type="molecule type" value="Genomic_DNA"/>
</dbReference>
<gene>
    <name evidence="5" type="primary">yhaX</name>
    <name evidence="3" type="ORF">BN1095_340145</name>
    <name evidence="2" type="ORF">BN1096_560333</name>
    <name evidence="1" type="ORF">BN1097_540334</name>
    <name evidence="4" type="ORF">KRM00_000663</name>
    <name evidence="7" type="ORF">SAMEA1402366_00700</name>
    <name evidence="6" type="ORF">SAMEA1402399_02188</name>
    <name evidence="5" type="ORF">SAMEA3375112_00315</name>
</gene>
<dbReference type="EMBL" id="LK932509">
    <property type="protein sequence ID" value="CDS86783.1"/>
    <property type="molecule type" value="Genomic_DNA"/>
</dbReference>
<evidence type="ECO:0000313" key="4">
    <source>
        <dbReference type="EMBL" id="HBH1541206.1"/>
    </source>
</evidence>
<dbReference type="GeneID" id="66353813"/>
<dbReference type="Proteomes" id="UP000372533">
    <property type="component" value="Unassembled WGS sequence"/>
</dbReference>
<dbReference type="AlphaFoldDB" id="A0A031WGX9"/>
<evidence type="ECO:0000313" key="9">
    <source>
        <dbReference type="Proteomes" id="UP000372533"/>
    </source>
</evidence>
<dbReference type="RefSeq" id="WP_003438534.1">
    <property type="nucleotide sequence ID" value="NZ_AP031492.1"/>
</dbReference>
<dbReference type="InterPro" id="IPR006379">
    <property type="entry name" value="HAD-SF_hydro_IIB"/>
</dbReference>
<protein>
    <submittedName>
        <fullName evidence="1">Cof-like hydrolase</fullName>
    </submittedName>
    <submittedName>
        <fullName evidence="4">Cof-type HAD-IIB family hydrolase</fullName>
    </submittedName>
    <submittedName>
        <fullName evidence="2 6">Hydrolase, HAD superfamily, subfamily IIB</fullName>
        <ecNumber evidence="2 6">3.1.3.-</ecNumber>
    </submittedName>
    <submittedName>
        <fullName evidence="5">Stress response protein yhaX</fullName>
    </submittedName>
</protein>
<sequence>MIKHIFCDLDGTLYENGTITKEDIVAIEEIEKKGVQFNVATGRIFKQAHNIIKDSLDMNGYYVCENGSFIYDKDYNVIFKRTIDDNLVKKVIDRFESSDAQLYFKYKGDVIVGSDTTAFRHYSSDFIVDPDFEKRSSFDNLIGNIGVCSENLEELSRIELYLKSEFSEVLEIYFSGTYTLNIVPKSVSKRGSIEHVIKTLNVSPDEVATIGDSPNDICMLEGFKYSFAMSKAREDVKQSANYVVDSVKSAIDVIMEINS</sequence>
<dbReference type="EMBL" id="DAEPXK010000005">
    <property type="protein sequence ID" value="HBH1541206.1"/>
    <property type="molecule type" value="Genomic_DNA"/>
</dbReference>